<organism evidence="2 3">
    <name type="scientific">Crossiella equi</name>
    <dbReference type="NCBI Taxonomy" id="130796"/>
    <lineage>
        <taxon>Bacteria</taxon>
        <taxon>Bacillati</taxon>
        <taxon>Actinomycetota</taxon>
        <taxon>Actinomycetes</taxon>
        <taxon>Pseudonocardiales</taxon>
        <taxon>Pseudonocardiaceae</taxon>
        <taxon>Crossiella</taxon>
    </lineage>
</organism>
<dbReference type="Proteomes" id="UP001519363">
    <property type="component" value="Unassembled WGS sequence"/>
</dbReference>
<comment type="caution">
    <text evidence="2">The sequence shown here is derived from an EMBL/GenBank/DDBJ whole genome shotgun (WGS) entry which is preliminary data.</text>
</comment>
<feature type="compositionally biased region" description="Basic and acidic residues" evidence="1">
    <location>
        <begin position="219"/>
        <end position="232"/>
    </location>
</feature>
<feature type="compositionally biased region" description="Low complexity" evidence="1">
    <location>
        <begin position="276"/>
        <end position="290"/>
    </location>
</feature>
<dbReference type="EMBL" id="JAGIOO010000001">
    <property type="protein sequence ID" value="MBP2472347.1"/>
    <property type="molecule type" value="Genomic_DNA"/>
</dbReference>
<name>A0ABS5A7U6_9PSEU</name>
<sequence length="298" mass="32222">MPGTWPSRFFTKYPASRRVTTAFNAFTRCSRWRGPTTGPVPALASASVMASMTVRWYAPNRRAWFPARRHGPPAAPAPPDRAGRRAVHAQYPVPPAVDLPGGAGFRVRGGTAPSQAGPNSLLTVSKPRSRRARFLGGRRSSPDRLCQRNPPAARQCDALPGSCGTGESVMGAESLSRRQFIQAGGGCGGGAGIRRSGRGPRWRWERPRLARGAAGQRVDGVHREHHDQRRGENAPGCPGGVRGKPRPHPTRHPVSLKFVTPFFVNIDRSLPPPPKRSSTTRTPTPPCRKSWAPPCPGD</sequence>
<evidence type="ECO:0000313" key="3">
    <source>
        <dbReference type="Proteomes" id="UP001519363"/>
    </source>
</evidence>
<reference evidence="2 3" key="1">
    <citation type="submission" date="2021-03" db="EMBL/GenBank/DDBJ databases">
        <title>Sequencing the genomes of 1000 actinobacteria strains.</title>
        <authorList>
            <person name="Klenk H.-P."/>
        </authorList>
    </citation>
    <scope>NUCLEOTIDE SEQUENCE [LARGE SCALE GENOMIC DNA]</scope>
    <source>
        <strain evidence="2 3">DSM 44580</strain>
    </source>
</reference>
<protein>
    <submittedName>
        <fullName evidence="2">Uncharacterized protein</fullName>
    </submittedName>
</protein>
<proteinExistence type="predicted"/>
<feature type="region of interest" description="Disordered" evidence="1">
    <location>
        <begin position="210"/>
        <end position="298"/>
    </location>
</feature>
<evidence type="ECO:0000313" key="2">
    <source>
        <dbReference type="EMBL" id="MBP2472347.1"/>
    </source>
</evidence>
<evidence type="ECO:0000256" key="1">
    <source>
        <dbReference type="SAM" id="MobiDB-lite"/>
    </source>
</evidence>
<keyword evidence="3" id="KW-1185">Reference proteome</keyword>
<gene>
    <name evidence="2" type="ORF">JOF53_001219</name>
</gene>
<accession>A0ABS5A7U6</accession>